<protein>
    <submittedName>
        <fullName evidence="2">Uncharacterized protein</fullName>
    </submittedName>
</protein>
<name>A0A9X2T0N7_9BACT</name>
<dbReference type="Proteomes" id="UP001142175">
    <property type="component" value="Unassembled WGS sequence"/>
</dbReference>
<evidence type="ECO:0000256" key="1">
    <source>
        <dbReference type="SAM" id="Phobius"/>
    </source>
</evidence>
<proteinExistence type="predicted"/>
<reference evidence="2" key="1">
    <citation type="submission" date="2022-08" db="EMBL/GenBank/DDBJ databases">
        <authorList>
            <person name="Zhang D."/>
        </authorList>
    </citation>
    <scope>NUCLEOTIDE SEQUENCE</scope>
    <source>
        <strain evidence="2">XJ19-11</strain>
    </source>
</reference>
<feature type="transmembrane region" description="Helical" evidence="1">
    <location>
        <begin position="42"/>
        <end position="65"/>
    </location>
</feature>
<gene>
    <name evidence="2" type="ORF">NU887_12185</name>
</gene>
<organism evidence="2 3">
    <name type="scientific">Aquiflexum gelatinilyticum</name>
    <dbReference type="NCBI Taxonomy" id="2961943"/>
    <lineage>
        <taxon>Bacteria</taxon>
        <taxon>Pseudomonadati</taxon>
        <taxon>Bacteroidota</taxon>
        <taxon>Cytophagia</taxon>
        <taxon>Cytophagales</taxon>
        <taxon>Cyclobacteriaceae</taxon>
        <taxon>Aquiflexum</taxon>
    </lineage>
</organism>
<comment type="caution">
    <text evidence="2">The sequence shown here is derived from an EMBL/GenBank/DDBJ whole genome shotgun (WGS) entry which is preliminary data.</text>
</comment>
<dbReference type="AlphaFoldDB" id="A0A9X2T0N7"/>
<keyword evidence="1" id="KW-0472">Membrane</keyword>
<keyword evidence="1" id="KW-1133">Transmembrane helix</keyword>
<evidence type="ECO:0000313" key="2">
    <source>
        <dbReference type="EMBL" id="MCR9015798.1"/>
    </source>
</evidence>
<dbReference type="EMBL" id="JANSUY010000010">
    <property type="protein sequence ID" value="MCR9015798.1"/>
    <property type="molecule type" value="Genomic_DNA"/>
</dbReference>
<dbReference type="RefSeq" id="WP_258423660.1">
    <property type="nucleotide sequence ID" value="NZ_JANSUY010000010.1"/>
</dbReference>
<accession>A0A9X2T0N7</accession>
<sequence length="80" mass="8841">MKKLKRKWLIYSVSGILFMGAGLSVLGEAAMAKAFEKGFMNWFLLGTLGLLLFFAGLSVFGQGIVYKSILDQKKNDFNGN</sequence>
<keyword evidence="1" id="KW-0812">Transmembrane</keyword>
<keyword evidence="3" id="KW-1185">Reference proteome</keyword>
<evidence type="ECO:0000313" key="3">
    <source>
        <dbReference type="Proteomes" id="UP001142175"/>
    </source>
</evidence>